<dbReference type="SUPFAM" id="SSF46785">
    <property type="entry name" value="Winged helix' DNA-binding domain"/>
    <property type="match status" value="1"/>
</dbReference>
<dbReference type="InterPro" id="IPR036390">
    <property type="entry name" value="WH_DNA-bd_sf"/>
</dbReference>
<gene>
    <name evidence="5" type="ORF">LfDm3_1292</name>
</gene>
<keyword evidence="2" id="KW-0238">DNA-binding</keyword>
<dbReference type="InterPro" id="IPR028978">
    <property type="entry name" value="Chorismate_lyase_/UTRA_dom_sf"/>
</dbReference>
<dbReference type="Pfam" id="PF07702">
    <property type="entry name" value="UTRA"/>
    <property type="match status" value="1"/>
</dbReference>
<dbReference type="PANTHER" id="PTHR44846:SF5">
    <property type="entry name" value="HTH-TYPE TRANSCRIPTIONAL REGULATOR GMUR"/>
    <property type="match status" value="1"/>
</dbReference>
<dbReference type="AlphaFoldDB" id="A0A0C1PMJ4"/>
<feature type="domain" description="HTH gntR-type" evidence="4">
    <location>
        <begin position="3"/>
        <end position="70"/>
    </location>
</feature>
<evidence type="ECO:0000313" key="6">
    <source>
        <dbReference type="Proteomes" id="UP000031397"/>
    </source>
</evidence>
<dbReference type="InterPro" id="IPR036388">
    <property type="entry name" value="WH-like_DNA-bd_sf"/>
</dbReference>
<evidence type="ECO:0000256" key="1">
    <source>
        <dbReference type="ARBA" id="ARBA00023015"/>
    </source>
</evidence>
<dbReference type="GO" id="GO:0003700">
    <property type="term" value="F:DNA-binding transcription factor activity"/>
    <property type="evidence" value="ECO:0007669"/>
    <property type="project" value="InterPro"/>
</dbReference>
<accession>A0A0C1PMJ4</accession>
<dbReference type="PRINTS" id="PR00035">
    <property type="entry name" value="HTHGNTR"/>
</dbReference>
<dbReference type="Gene3D" id="3.40.1410.10">
    <property type="entry name" value="Chorismate lyase-like"/>
    <property type="match status" value="1"/>
</dbReference>
<dbReference type="OrthoDB" id="2141316at2"/>
<dbReference type="SUPFAM" id="SSF64288">
    <property type="entry name" value="Chorismate lyase-like"/>
    <property type="match status" value="1"/>
</dbReference>
<keyword evidence="1" id="KW-0805">Transcription regulation</keyword>
<dbReference type="PANTHER" id="PTHR44846">
    <property type="entry name" value="MANNOSYL-D-GLYCERATE TRANSPORT/METABOLISM SYSTEM REPRESSOR MNGR-RELATED"/>
    <property type="match status" value="1"/>
</dbReference>
<dbReference type="SMART" id="SM00866">
    <property type="entry name" value="UTRA"/>
    <property type="match status" value="1"/>
</dbReference>
<evidence type="ECO:0000256" key="3">
    <source>
        <dbReference type="ARBA" id="ARBA00023163"/>
    </source>
</evidence>
<organism evidence="5 6">
    <name type="scientific">Fructilactobacillus fructivorans</name>
    <dbReference type="NCBI Taxonomy" id="1614"/>
    <lineage>
        <taxon>Bacteria</taxon>
        <taxon>Bacillati</taxon>
        <taxon>Bacillota</taxon>
        <taxon>Bacilli</taxon>
        <taxon>Lactobacillales</taxon>
        <taxon>Lactobacillaceae</taxon>
        <taxon>Fructilactobacillus</taxon>
    </lineage>
</organism>
<dbReference type="EMBL" id="JOJZ01000024">
    <property type="protein sequence ID" value="KID41146.1"/>
    <property type="molecule type" value="Genomic_DNA"/>
</dbReference>
<evidence type="ECO:0000259" key="4">
    <source>
        <dbReference type="PROSITE" id="PS50949"/>
    </source>
</evidence>
<dbReference type="InterPro" id="IPR011663">
    <property type="entry name" value="UTRA"/>
</dbReference>
<dbReference type="CDD" id="cd07377">
    <property type="entry name" value="WHTH_GntR"/>
    <property type="match status" value="1"/>
</dbReference>
<evidence type="ECO:0000256" key="2">
    <source>
        <dbReference type="ARBA" id="ARBA00023125"/>
    </source>
</evidence>
<keyword evidence="3" id="KW-0804">Transcription</keyword>
<dbReference type="Gene3D" id="1.10.10.10">
    <property type="entry name" value="Winged helix-like DNA-binding domain superfamily/Winged helix DNA-binding domain"/>
    <property type="match status" value="1"/>
</dbReference>
<dbReference type="RefSeq" id="WP_039145107.1">
    <property type="nucleotide sequence ID" value="NZ_JOJZ01000024.1"/>
</dbReference>
<dbReference type="GO" id="GO:0003677">
    <property type="term" value="F:DNA binding"/>
    <property type="evidence" value="ECO:0007669"/>
    <property type="project" value="UniProtKB-KW"/>
</dbReference>
<dbReference type="Pfam" id="PF00392">
    <property type="entry name" value="GntR"/>
    <property type="match status" value="1"/>
</dbReference>
<protein>
    <submittedName>
        <fullName evidence="5">Transcriptional regulator, GntR family</fullName>
    </submittedName>
</protein>
<keyword evidence="6" id="KW-1185">Reference proteome</keyword>
<reference evidence="5 6" key="1">
    <citation type="submission" date="2014-06" db="EMBL/GenBank/DDBJ databases">
        <title>Functional and comparative genomic analyses of the Drosophila gut microbiota identify candidate symbiosis factors.</title>
        <authorList>
            <person name="Newell P.D."/>
            <person name="Chaston J.M."/>
            <person name="Douglas A.E."/>
        </authorList>
    </citation>
    <scope>NUCLEOTIDE SEQUENCE [LARGE SCALE GENOMIC DNA]</scope>
    <source>
        <strain evidence="5 6">DmCS_002</strain>
    </source>
</reference>
<proteinExistence type="predicted"/>
<dbReference type="Proteomes" id="UP000031397">
    <property type="component" value="Unassembled WGS sequence"/>
</dbReference>
<evidence type="ECO:0000313" key="5">
    <source>
        <dbReference type="EMBL" id="KID41146.1"/>
    </source>
</evidence>
<dbReference type="GO" id="GO:0045892">
    <property type="term" value="P:negative regulation of DNA-templated transcription"/>
    <property type="evidence" value="ECO:0007669"/>
    <property type="project" value="TreeGrafter"/>
</dbReference>
<dbReference type="InterPro" id="IPR050679">
    <property type="entry name" value="Bact_HTH_transcr_reg"/>
</dbReference>
<dbReference type="InterPro" id="IPR000524">
    <property type="entry name" value="Tscrpt_reg_HTH_GntR"/>
</dbReference>
<dbReference type="PATRIC" id="fig|1614.7.peg.1231"/>
<comment type="caution">
    <text evidence="5">The sequence shown here is derived from an EMBL/GenBank/DDBJ whole genome shotgun (WGS) entry which is preliminary data.</text>
</comment>
<name>A0A0C1PMJ4_9LACO</name>
<dbReference type="PROSITE" id="PS50949">
    <property type="entry name" value="HTH_GNTR"/>
    <property type="match status" value="1"/>
</dbReference>
<dbReference type="SMART" id="SM00345">
    <property type="entry name" value="HTH_GNTR"/>
    <property type="match status" value="1"/>
</dbReference>
<sequence length="241" mass="27493">MTDLVYKRVMDDLKKKIESNYFKQNRLPDERTLSAKYHVSRSSVKQALSILAEQGIIFKKRGSGTFINPLYLKNKSIFSYEGSNLGITNNLKTEGYDPKIDLLEFKVVSPTAEIAEDLFLNPGDQVYEIKRLRSVDSTPIIIESGYIPVKVAPKMNERVVSGSIFNYLEEKLNKTGTKSYMSIEAQPSTTEDQRLLGLKPTEPVVIMGGIFFLDDGTPFEISNMRIHYKYFNYNTFVDLNN</sequence>
<dbReference type="GeneID" id="74913950"/>